<name>A0A5E7ZHP5_9SPHN</name>
<evidence type="ECO:0000256" key="1">
    <source>
        <dbReference type="SAM" id="MobiDB-lite"/>
    </source>
</evidence>
<keyword evidence="2" id="KW-0812">Transmembrane</keyword>
<keyword evidence="2" id="KW-1133">Transmembrane helix</keyword>
<accession>A0A5E7ZHP5</accession>
<evidence type="ECO:0000313" key="3">
    <source>
        <dbReference type="EMBL" id="VVT16091.1"/>
    </source>
</evidence>
<keyword evidence="2" id="KW-0472">Membrane</keyword>
<dbReference type="AlphaFoldDB" id="A0A5E7ZHP5"/>
<dbReference type="EMBL" id="CABVLI010000039">
    <property type="protein sequence ID" value="VVT16091.1"/>
    <property type="molecule type" value="Genomic_DNA"/>
</dbReference>
<feature type="compositionally biased region" description="Low complexity" evidence="1">
    <location>
        <begin position="30"/>
        <end position="41"/>
    </location>
</feature>
<reference evidence="3 4" key="1">
    <citation type="submission" date="2019-09" db="EMBL/GenBank/DDBJ databases">
        <authorList>
            <person name="Dittami M. S."/>
        </authorList>
    </citation>
    <scope>NUCLEOTIDE SEQUENCE [LARGE SCALE GENOMIC DNA]</scope>
    <source>
        <strain evidence="3">SPHINGO391</strain>
    </source>
</reference>
<protein>
    <submittedName>
        <fullName evidence="3">Uncharacterized protein</fullName>
    </submittedName>
</protein>
<feature type="region of interest" description="Disordered" evidence="1">
    <location>
        <begin position="1"/>
        <end position="41"/>
    </location>
</feature>
<evidence type="ECO:0000256" key="2">
    <source>
        <dbReference type="SAM" id="Phobius"/>
    </source>
</evidence>
<evidence type="ECO:0000313" key="4">
    <source>
        <dbReference type="Proteomes" id="UP000326857"/>
    </source>
</evidence>
<feature type="transmembrane region" description="Helical" evidence="2">
    <location>
        <begin position="50"/>
        <end position="74"/>
    </location>
</feature>
<proteinExistence type="predicted"/>
<dbReference type="RefSeq" id="WP_151990962.1">
    <property type="nucleotide sequence ID" value="NZ_LR701528.1"/>
</dbReference>
<organism evidence="3 4">
    <name type="scientific">Sphingomonas aurantiaca</name>
    <dbReference type="NCBI Taxonomy" id="185949"/>
    <lineage>
        <taxon>Bacteria</taxon>
        <taxon>Pseudomonadati</taxon>
        <taxon>Pseudomonadota</taxon>
        <taxon>Alphaproteobacteria</taxon>
        <taxon>Sphingomonadales</taxon>
        <taxon>Sphingomonadaceae</taxon>
        <taxon>Sphingomonas</taxon>
    </lineage>
</organism>
<dbReference type="Proteomes" id="UP000326857">
    <property type="component" value="Unassembled WGS sequence"/>
</dbReference>
<gene>
    <name evidence="3" type="ORF">SPHINGO391_440418</name>
</gene>
<sequence length="77" mass="7708">MSRDQRPARTVMIAPDASSAPPQRRANDSAATTGDPGAPAAVAPVKSRTLLLSGLFLVACVAGAAGVALAPWLLAGR</sequence>